<sequence length="217" mass="21431">MHMRTLAVAAAGIGAAALATTGITHIPAGSSSVSPSVQQAARSAERAALALPSVHPAAQPARQAAPATAVSGGGENGGGEKGGGENGGGEKGGAEKGGGEGGEKREGGDRRDGGRGHGPGHEEAGRIYFNERTYSADAEGCVTAASGPGSTSFSVFNDSRKVVEVYRGFSCDNGSPVTTVGPYGATNGVVTRTGHGNLFGGDGAVGSFRVIGDYDEW</sequence>
<feature type="compositionally biased region" description="Gly residues" evidence="1">
    <location>
        <begin position="71"/>
        <end position="91"/>
    </location>
</feature>
<name>A0A8H9LLK9_KITAU</name>
<dbReference type="AlphaFoldDB" id="A0A8H9LLK9"/>
<gene>
    <name evidence="3" type="ORF">GCM10010502_22910</name>
</gene>
<dbReference type="GeneID" id="97485417"/>
<dbReference type="RefSeq" id="WP_141763757.1">
    <property type="nucleotide sequence ID" value="NZ_BMUB01000004.1"/>
</dbReference>
<reference evidence="3" key="1">
    <citation type="journal article" date="2014" name="Int. J. Syst. Evol. Microbiol.">
        <title>Complete genome sequence of Corynebacterium casei LMG S-19264T (=DSM 44701T), isolated from a smear-ripened cheese.</title>
        <authorList>
            <consortium name="US DOE Joint Genome Institute (JGI-PGF)"/>
            <person name="Walter F."/>
            <person name="Albersmeier A."/>
            <person name="Kalinowski J."/>
            <person name="Ruckert C."/>
        </authorList>
    </citation>
    <scope>NUCLEOTIDE SEQUENCE</scope>
    <source>
        <strain evidence="3">JCM 4434</strain>
    </source>
</reference>
<reference evidence="3" key="2">
    <citation type="submission" date="2020-09" db="EMBL/GenBank/DDBJ databases">
        <authorList>
            <person name="Sun Q."/>
            <person name="Ohkuma M."/>
        </authorList>
    </citation>
    <scope>NUCLEOTIDE SEQUENCE</scope>
    <source>
        <strain evidence="3">JCM 4434</strain>
    </source>
</reference>
<evidence type="ECO:0000313" key="4">
    <source>
        <dbReference type="Proteomes" id="UP000610124"/>
    </source>
</evidence>
<dbReference type="Proteomes" id="UP000610124">
    <property type="component" value="Unassembled WGS sequence"/>
</dbReference>
<feature type="compositionally biased region" description="Low complexity" evidence="1">
    <location>
        <begin position="27"/>
        <end position="69"/>
    </location>
</feature>
<feature type="chain" id="PRO_5039610306" evidence="2">
    <location>
        <begin position="20"/>
        <end position="217"/>
    </location>
</feature>
<comment type="caution">
    <text evidence="3">The sequence shown here is derived from an EMBL/GenBank/DDBJ whole genome shotgun (WGS) entry which is preliminary data.</text>
</comment>
<accession>A0A8H9LLK9</accession>
<evidence type="ECO:0000256" key="2">
    <source>
        <dbReference type="SAM" id="SignalP"/>
    </source>
</evidence>
<protein>
    <submittedName>
        <fullName evidence="3">Uncharacterized protein</fullName>
    </submittedName>
</protein>
<organism evidence="3 4">
    <name type="scientific">Kitasatospora aureofaciens</name>
    <name type="common">Streptomyces aureofaciens</name>
    <dbReference type="NCBI Taxonomy" id="1894"/>
    <lineage>
        <taxon>Bacteria</taxon>
        <taxon>Bacillati</taxon>
        <taxon>Actinomycetota</taxon>
        <taxon>Actinomycetes</taxon>
        <taxon>Kitasatosporales</taxon>
        <taxon>Streptomycetaceae</taxon>
        <taxon>Kitasatospora</taxon>
    </lineage>
</organism>
<feature type="compositionally biased region" description="Basic and acidic residues" evidence="1">
    <location>
        <begin position="92"/>
        <end position="125"/>
    </location>
</feature>
<dbReference type="EMBL" id="BMUB01000004">
    <property type="protein sequence ID" value="GGU70781.1"/>
    <property type="molecule type" value="Genomic_DNA"/>
</dbReference>
<proteinExistence type="predicted"/>
<feature type="signal peptide" evidence="2">
    <location>
        <begin position="1"/>
        <end position="19"/>
    </location>
</feature>
<dbReference type="OrthoDB" id="4325903at2"/>
<evidence type="ECO:0000256" key="1">
    <source>
        <dbReference type="SAM" id="MobiDB-lite"/>
    </source>
</evidence>
<evidence type="ECO:0000313" key="3">
    <source>
        <dbReference type="EMBL" id="GGU70781.1"/>
    </source>
</evidence>
<feature type="region of interest" description="Disordered" evidence="1">
    <location>
        <begin position="27"/>
        <end position="127"/>
    </location>
</feature>
<keyword evidence="2" id="KW-0732">Signal</keyword>